<accession>A0A7M4ERQ4</accession>
<dbReference type="GeneTree" id="ENSGT00940000160877"/>
<dbReference type="Gene3D" id="2.30.39.10">
    <property type="entry name" value="Alpha-1-antitrypsin, domain 1"/>
    <property type="match status" value="1"/>
</dbReference>
<evidence type="ECO:0000256" key="7">
    <source>
        <dbReference type="ARBA" id="ARBA00039512"/>
    </source>
</evidence>
<keyword evidence="14" id="KW-1185">Reference proteome</keyword>
<dbReference type="GO" id="GO:0005615">
    <property type="term" value="C:extracellular space"/>
    <property type="evidence" value="ECO:0007669"/>
    <property type="project" value="InterPro"/>
</dbReference>
<gene>
    <name evidence="13" type="primary">LOC109321722</name>
</gene>
<evidence type="ECO:0000256" key="9">
    <source>
        <dbReference type="ARBA" id="ARBA00043177"/>
    </source>
</evidence>
<dbReference type="AlphaFoldDB" id="A0A7M4ERQ4"/>
<feature type="chain" id="PRO_5029538189" description="Thyroxine-binding globulin" evidence="11">
    <location>
        <begin position="17"/>
        <end position="418"/>
    </location>
</feature>
<dbReference type="Gene3D" id="3.30.497.10">
    <property type="entry name" value="Antithrombin, subunit I, domain 2"/>
    <property type="match status" value="1"/>
</dbReference>
<comment type="subcellular location">
    <subcellularLocation>
        <location evidence="1">Secreted</location>
    </subcellularLocation>
</comment>
<evidence type="ECO:0000256" key="8">
    <source>
        <dbReference type="ARBA" id="ARBA00042967"/>
    </source>
</evidence>
<dbReference type="InterPro" id="IPR042178">
    <property type="entry name" value="Serpin_sf_1"/>
</dbReference>
<dbReference type="SMART" id="SM00093">
    <property type="entry name" value="SERPIN"/>
    <property type="match status" value="1"/>
</dbReference>
<proteinExistence type="inferred from homology"/>
<dbReference type="InterPro" id="IPR023795">
    <property type="entry name" value="Serpin_CS"/>
</dbReference>
<dbReference type="InterPro" id="IPR000215">
    <property type="entry name" value="Serpin_fam"/>
</dbReference>
<organism evidence="13 14">
    <name type="scientific">Crocodylus porosus</name>
    <name type="common">Saltwater crocodile</name>
    <name type="synonym">Estuarine crocodile</name>
    <dbReference type="NCBI Taxonomy" id="8502"/>
    <lineage>
        <taxon>Eukaryota</taxon>
        <taxon>Metazoa</taxon>
        <taxon>Chordata</taxon>
        <taxon>Craniata</taxon>
        <taxon>Vertebrata</taxon>
        <taxon>Euteleostomi</taxon>
        <taxon>Archelosauria</taxon>
        <taxon>Archosauria</taxon>
        <taxon>Crocodylia</taxon>
        <taxon>Longirostres</taxon>
        <taxon>Crocodylidae</taxon>
        <taxon>Crocodylus</taxon>
    </lineage>
</organism>
<evidence type="ECO:0000259" key="12">
    <source>
        <dbReference type="SMART" id="SM00093"/>
    </source>
</evidence>
<keyword evidence="5" id="KW-0325">Glycoprotein</keyword>
<keyword evidence="3" id="KW-0964">Secreted</keyword>
<dbReference type="FunFam" id="3.30.497.10:FF:000001">
    <property type="entry name" value="Serine protease inhibitor"/>
    <property type="match status" value="1"/>
</dbReference>
<dbReference type="GO" id="GO:0004867">
    <property type="term" value="F:serine-type endopeptidase inhibitor activity"/>
    <property type="evidence" value="ECO:0007669"/>
    <property type="project" value="InterPro"/>
</dbReference>
<reference evidence="13" key="1">
    <citation type="submission" date="2025-08" db="UniProtKB">
        <authorList>
            <consortium name="Ensembl"/>
        </authorList>
    </citation>
    <scope>IDENTIFICATION</scope>
</reference>
<dbReference type="InterPro" id="IPR023796">
    <property type="entry name" value="Serpin_dom"/>
</dbReference>
<protein>
    <recommendedName>
        <fullName evidence="7">Thyroxine-binding globulin</fullName>
    </recommendedName>
    <alternativeName>
        <fullName evidence="9">Serpin A7</fullName>
    </alternativeName>
    <alternativeName>
        <fullName evidence="8">T4-binding globulin</fullName>
    </alternativeName>
</protein>
<evidence type="ECO:0000313" key="13">
    <source>
        <dbReference type="Ensembl" id="ENSCPRP00005013108.1"/>
    </source>
</evidence>
<keyword evidence="4 11" id="KW-0732">Signal</keyword>
<sequence>MKSLFCLCFLLAGIHANIPCPHDSKYPHYNSHSELNPGASRQNTWAHKIQNSICQFALCFYKETETSRNKENVFFSPISITGTLAMLALGAKLETLHQILRVLGFNPEGIQEEEVHDSFCHLMQKLNHQTNGIELNMGNVMFVTEELQLLQQFRNNLNIVCGEEIFPVNFRYTKEAEKKINRYVNEKTNGKIVQLVDNIDQLTEILLVSFIYFKGKTSGWEKQFDHKYTKERDFFVDKNTVIKVPMMFQMRMFKYGYDKQLSSTVLQMDYKGGATAFFVLPDRGQMQKLEKGLSCQVLFKWRKLVSKGLVRVYLPKFSLTEKYELKGMLNRMGIIDLFTDKADLSGMTGTPKHRVSEAIHKAMVKVHESGTEAAAGTAMEIVPMSAPPTIEFNSSFLFFIQYEGNVLFLGKIITPKDD</sequence>
<dbReference type="Ensembl" id="ENSCPRT00005015410.1">
    <property type="protein sequence ID" value="ENSCPRP00005013108.1"/>
    <property type="gene ID" value="ENSCPRG00005009245.1"/>
</dbReference>
<evidence type="ECO:0000256" key="10">
    <source>
        <dbReference type="RuleBase" id="RU000411"/>
    </source>
</evidence>
<evidence type="ECO:0000256" key="11">
    <source>
        <dbReference type="SAM" id="SignalP"/>
    </source>
</evidence>
<name>A0A7M4ERQ4_CROPO</name>
<evidence type="ECO:0000256" key="4">
    <source>
        <dbReference type="ARBA" id="ARBA00022729"/>
    </source>
</evidence>
<dbReference type="PROSITE" id="PS00284">
    <property type="entry name" value="SERPIN"/>
    <property type="match status" value="1"/>
</dbReference>
<evidence type="ECO:0000256" key="5">
    <source>
        <dbReference type="ARBA" id="ARBA00023180"/>
    </source>
</evidence>
<dbReference type="PANTHER" id="PTHR11461:SF375">
    <property type="entry name" value="THYROXINE-BINDING GLOBULIN"/>
    <property type="match status" value="1"/>
</dbReference>
<reference evidence="13" key="2">
    <citation type="submission" date="2025-09" db="UniProtKB">
        <authorList>
            <consortium name="Ensembl"/>
        </authorList>
    </citation>
    <scope>IDENTIFICATION</scope>
</reference>
<evidence type="ECO:0000256" key="6">
    <source>
        <dbReference type="ARBA" id="ARBA00037352"/>
    </source>
</evidence>
<dbReference type="OMA" id="IHSNSYC"/>
<dbReference type="SUPFAM" id="SSF56574">
    <property type="entry name" value="Serpins"/>
    <property type="match status" value="1"/>
</dbReference>
<comment type="similarity">
    <text evidence="2 10">Belongs to the serpin family.</text>
</comment>
<feature type="signal peptide" evidence="11">
    <location>
        <begin position="1"/>
        <end position="16"/>
    </location>
</feature>
<dbReference type="Pfam" id="PF00079">
    <property type="entry name" value="Serpin"/>
    <property type="match status" value="1"/>
</dbReference>
<feature type="domain" description="Serpin" evidence="12">
    <location>
        <begin position="58"/>
        <end position="415"/>
    </location>
</feature>
<dbReference type="InterPro" id="IPR036186">
    <property type="entry name" value="Serpin_sf"/>
</dbReference>
<dbReference type="Proteomes" id="UP000594220">
    <property type="component" value="Unplaced"/>
</dbReference>
<dbReference type="FunFam" id="2.30.39.10:FF:000003">
    <property type="entry name" value="alpha-1-antitrypsin isoform X1"/>
    <property type="match status" value="1"/>
</dbReference>
<comment type="function">
    <text evidence="6">Major thyroid hormone transport protein in serum.</text>
</comment>
<evidence type="ECO:0000256" key="3">
    <source>
        <dbReference type="ARBA" id="ARBA00022525"/>
    </source>
</evidence>
<dbReference type="PANTHER" id="PTHR11461">
    <property type="entry name" value="SERINE PROTEASE INHIBITOR, SERPIN"/>
    <property type="match status" value="1"/>
</dbReference>
<dbReference type="InterPro" id="IPR042185">
    <property type="entry name" value="Serpin_sf_2"/>
</dbReference>
<evidence type="ECO:0000256" key="2">
    <source>
        <dbReference type="ARBA" id="ARBA00009500"/>
    </source>
</evidence>
<dbReference type="Gene3D" id="2.10.310.10">
    <property type="entry name" value="Serpins superfamily"/>
    <property type="match status" value="1"/>
</dbReference>
<evidence type="ECO:0000256" key="1">
    <source>
        <dbReference type="ARBA" id="ARBA00004613"/>
    </source>
</evidence>
<evidence type="ECO:0000313" key="14">
    <source>
        <dbReference type="Proteomes" id="UP000594220"/>
    </source>
</evidence>